<evidence type="ECO:0000259" key="1">
    <source>
        <dbReference type="PROSITE" id="PS50109"/>
    </source>
</evidence>
<feature type="domain" description="PAS" evidence="2">
    <location>
        <begin position="11"/>
        <end position="57"/>
    </location>
</feature>
<dbReference type="InterPro" id="IPR036890">
    <property type="entry name" value="HATPase_C_sf"/>
</dbReference>
<feature type="domain" description="Histidine kinase" evidence="1">
    <location>
        <begin position="398"/>
        <end position="603"/>
    </location>
</feature>
<protein>
    <submittedName>
        <fullName evidence="4">AS/PAC sensor signal transduction histidine kinase</fullName>
    </submittedName>
</protein>
<dbReference type="Pfam" id="PF08448">
    <property type="entry name" value="PAS_4"/>
    <property type="match status" value="2"/>
</dbReference>
<dbReference type="GO" id="GO:0006355">
    <property type="term" value="P:regulation of DNA-templated transcription"/>
    <property type="evidence" value="ECO:0007669"/>
    <property type="project" value="InterPro"/>
</dbReference>
<dbReference type="Proteomes" id="UP000263012">
    <property type="component" value="Chromosome"/>
</dbReference>
<dbReference type="InterPro" id="IPR000700">
    <property type="entry name" value="PAS-assoc_C"/>
</dbReference>
<dbReference type="InterPro" id="IPR000014">
    <property type="entry name" value="PAS"/>
</dbReference>
<reference evidence="5" key="1">
    <citation type="submission" date="2017-11" db="EMBL/GenBank/DDBJ databases">
        <title>Phenotypic and genomic properties of facultatively anaerobic sulfur-reducing natronoarchaea from hypersaline soda lakes.</title>
        <authorList>
            <person name="Sorokin D.Y."/>
            <person name="Kublanov I.V."/>
            <person name="Roman P."/>
            <person name="Sinninghe Damste J.S."/>
            <person name="Golyshin P.N."/>
            <person name="Rojo D."/>
            <person name="Ciordia S."/>
            <person name="Mena M.D.C."/>
            <person name="Ferrer M."/>
            <person name="Messina E."/>
            <person name="Smedile F."/>
            <person name="La Spada G."/>
            <person name="La Cono V."/>
            <person name="Yakimov M.M."/>
        </authorList>
    </citation>
    <scope>NUCLEOTIDE SEQUENCE [LARGE SCALE GENOMIC DNA]</scope>
    <source>
        <strain evidence="5">AArc-Sl</strain>
    </source>
</reference>
<dbReference type="Gene3D" id="3.30.450.20">
    <property type="entry name" value="PAS domain"/>
    <property type="match status" value="3"/>
</dbReference>
<dbReference type="GO" id="GO:0016301">
    <property type="term" value="F:kinase activity"/>
    <property type="evidence" value="ECO:0007669"/>
    <property type="project" value="UniProtKB-KW"/>
</dbReference>
<accession>A0A343TIW0</accession>
<dbReference type="InterPro" id="IPR052155">
    <property type="entry name" value="Biofilm_reg_signaling"/>
</dbReference>
<gene>
    <name evidence="4" type="ORF">AArcSl_1401</name>
</gene>
<evidence type="ECO:0000313" key="4">
    <source>
        <dbReference type="EMBL" id="AUX09032.1"/>
    </source>
</evidence>
<dbReference type="EMBL" id="CP025066">
    <property type="protein sequence ID" value="AUX09032.1"/>
    <property type="molecule type" value="Genomic_DNA"/>
</dbReference>
<dbReference type="SUPFAM" id="SSF55785">
    <property type="entry name" value="PYP-like sensor domain (PAS domain)"/>
    <property type="match status" value="3"/>
</dbReference>
<dbReference type="InterPro" id="IPR013767">
    <property type="entry name" value="PAS_fold"/>
</dbReference>
<dbReference type="SMART" id="SM00387">
    <property type="entry name" value="HATPase_c"/>
    <property type="match status" value="1"/>
</dbReference>
<keyword evidence="4" id="KW-0418">Kinase</keyword>
<feature type="domain" description="PAC" evidence="3">
    <location>
        <begin position="84"/>
        <end position="136"/>
    </location>
</feature>
<proteinExistence type="predicted"/>
<dbReference type="SUPFAM" id="SSF55874">
    <property type="entry name" value="ATPase domain of HSP90 chaperone/DNA topoisomerase II/histidine kinase"/>
    <property type="match status" value="1"/>
</dbReference>
<keyword evidence="5" id="KW-1185">Reference proteome</keyword>
<dbReference type="NCBIfam" id="TIGR00229">
    <property type="entry name" value="sensory_box"/>
    <property type="match status" value="2"/>
</dbReference>
<dbReference type="PROSITE" id="PS50113">
    <property type="entry name" value="PAC"/>
    <property type="match status" value="1"/>
</dbReference>
<dbReference type="PROSITE" id="PS50112">
    <property type="entry name" value="PAS"/>
    <property type="match status" value="2"/>
</dbReference>
<sequence>MTHTPSAGSQDLDRFRRAVEQSASAVFFTDTDGTIQYVNPAFEELTGYDADEAVGRNPRILKSGQLSEEYYERMWGTILDGAVWREEVPNRRSDGGIYYANQTIAPIENGTGEVSGFVAIQNEITEYKRLSSDLDVYETIIQQLEDPVMLQDLDGNFVVVNEAVSDYTGLSTAELIGRDESAFMDEESAAFIADRKRAVLETEAPISYEVTPSFSRTDERRSFSTLRYPYYDADGSLSGTVAICRDFTDLKNREAQLAQYKSAVEGAYDLIAACDADERLLFANGPYCTFHGIDPDSVDGLTLRDVLGEQTYEIAGDRIEQVFGGDSVRYRMQRTHAEQGDRILDIRYYPIGNDGIADIEGSGDASDDSDSVRGSVAIMRDVTDEAEREQHLKVVDRILRHNIRNELNVVHGRAEQIREETDGEIADAADGILAPVERLLETAGKSRAVTEILRKRSDREPVDVAAGCRTAAKWLGKRHPNAHVDVVAPESALAIASPNFGEAIDELLENAVEHAESEAPSVEVRVTEAAESIHVSIGDQNPAISEMDRAILEEGRPPNQLSHGSGLGLWLVYWIVTRSGGSLTVRAVEPQGNLVTIELSRGE</sequence>
<dbReference type="AlphaFoldDB" id="A0A343TIW0"/>
<dbReference type="PROSITE" id="PS50109">
    <property type="entry name" value="HIS_KIN"/>
    <property type="match status" value="1"/>
</dbReference>
<dbReference type="InterPro" id="IPR035965">
    <property type="entry name" value="PAS-like_dom_sf"/>
</dbReference>
<keyword evidence="4" id="KW-0808">Transferase</keyword>
<dbReference type="InterPro" id="IPR003594">
    <property type="entry name" value="HATPase_dom"/>
</dbReference>
<dbReference type="Gene3D" id="3.30.565.10">
    <property type="entry name" value="Histidine kinase-like ATPase, C-terminal domain"/>
    <property type="match status" value="1"/>
</dbReference>
<evidence type="ECO:0000313" key="5">
    <source>
        <dbReference type="Proteomes" id="UP000263012"/>
    </source>
</evidence>
<dbReference type="GeneID" id="37877750"/>
<feature type="domain" description="PAS" evidence="2">
    <location>
        <begin position="133"/>
        <end position="203"/>
    </location>
</feature>
<dbReference type="PANTHER" id="PTHR44757">
    <property type="entry name" value="DIGUANYLATE CYCLASE DGCP"/>
    <property type="match status" value="1"/>
</dbReference>
<evidence type="ECO:0000259" key="3">
    <source>
        <dbReference type="PROSITE" id="PS50113"/>
    </source>
</evidence>
<dbReference type="PANTHER" id="PTHR44757:SF2">
    <property type="entry name" value="BIOFILM ARCHITECTURE MAINTENANCE PROTEIN MBAA"/>
    <property type="match status" value="1"/>
</dbReference>
<dbReference type="CDD" id="cd16936">
    <property type="entry name" value="HATPase_RsbW-like"/>
    <property type="match status" value="1"/>
</dbReference>
<dbReference type="Pfam" id="PF00989">
    <property type="entry name" value="PAS"/>
    <property type="match status" value="1"/>
</dbReference>
<dbReference type="InterPro" id="IPR013656">
    <property type="entry name" value="PAS_4"/>
</dbReference>
<dbReference type="Pfam" id="PF02518">
    <property type="entry name" value="HATPase_c"/>
    <property type="match status" value="1"/>
</dbReference>
<dbReference type="OrthoDB" id="200505at2157"/>
<dbReference type="KEGG" id="hdf:AArcSl_1401"/>
<dbReference type="CDD" id="cd00130">
    <property type="entry name" value="PAS"/>
    <property type="match status" value="2"/>
</dbReference>
<dbReference type="InterPro" id="IPR005467">
    <property type="entry name" value="His_kinase_dom"/>
</dbReference>
<name>A0A343TIW0_9EURY</name>
<dbReference type="SMART" id="SM00086">
    <property type="entry name" value="PAC"/>
    <property type="match status" value="2"/>
</dbReference>
<evidence type="ECO:0000259" key="2">
    <source>
        <dbReference type="PROSITE" id="PS50112"/>
    </source>
</evidence>
<dbReference type="RefSeq" id="WP_119816947.1">
    <property type="nucleotide sequence ID" value="NZ_CP025066.1"/>
</dbReference>
<dbReference type="InterPro" id="IPR001610">
    <property type="entry name" value="PAC"/>
</dbReference>
<organism evidence="4 5">
    <name type="scientific">Halalkaliarchaeum desulfuricum</name>
    <dbReference type="NCBI Taxonomy" id="2055893"/>
    <lineage>
        <taxon>Archaea</taxon>
        <taxon>Methanobacteriati</taxon>
        <taxon>Methanobacteriota</taxon>
        <taxon>Stenosarchaea group</taxon>
        <taxon>Halobacteria</taxon>
        <taxon>Halobacteriales</taxon>
        <taxon>Haloferacaceae</taxon>
        <taxon>Halalkaliarchaeum</taxon>
    </lineage>
</organism>
<dbReference type="SMART" id="SM00091">
    <property type="entry name" value="PAS"/>
    <property type="match status" value="3"/>
</dbReference>